<evidence type="ECO:0000313" key="2">
    <source>
        <dbReference type="Proteomes" id="UP000177950"/>
    </source>
</evidence>
<gene>
    <name evidence="1" type="ORF">A2V58_00630</name>
</gene>
<reference evidence="1 2" key="1">
    <citation type="journal article" date="2016" name="Nat. Commun.">
        <title>Thousands of microbial genomes shed light on interconnected biogeochemical processes in an aquifer system.</title>
        <authorList>
            <person name="Anantharaman K."/>
            <person name="Brown C.T."/>
            <person name="Hug L.A."/>
            <person name="Sharon I."/>
            <person name="Castelle C.J."/>
            <person name="Probst A.J."/>
            <person name="Thomas B.C."/>
            <person name="Singh A."/>
            <person name="Wilkins M.J."/>
            <person name="Karaoz U."/>
            <person name="Brodie E.L."/>
            <person name="Williams K.H."/>
            <person name="Hubbard S.S."/>
            <person name="Banfield J.F."/>
        </authorList>
    </citation>
    <scope>NUCLEOTIDE SEQUENCE [LARGE SCALE GENOMIC DNA]</scope>
</reference>
<evidence type="ECO:0000313" key="1">
    <source>
        <dbReference type="EMBL" id="OGI58968.1"/>
    </source>
</evidence>
<dbReference type="EMBL" id="MFSV01000029">
    <property type="protein sequence ID" value="OGI58968.1"/>
    <property type="molecule type" value="Genomic_DNA"/>
</dbReference>
<organism evidence="1 2">
    <name type="scientific">Candidatus Muproteobacteria bacterium RBG_19FT_COMBO_61_10</name>
    <dbReference type="NCBI Taxonomy" id="1817761"/>
    <lineage>
        <taxon>Bacteria</taxon>
        <taxon>Pseudomonadati</taxon>
        <taxon>Pseudomonadota</taxon>
        <taxon>Candidatus Muproteobacteria</taxon>
    </lineage>
</organism>
<sequence length="102" mass="11716">MYQPKTTEDYLELVDQAIFEVQDLVRCAEEEDDGIVEFAAQLPVYRELAEALQTLRAEVAAGTHKFGDKQDLPFMHLVRQWRSRIPFHVLLGALNTAHKEGF</sequence>
<dbReference type="Proteomes" id="UP000177950">
    <property type="component" value="Unassembled WGS sequence"/>
</dbReference>
<protein>
    <submittedName>
        <fullName evidence="1">Uncharacterized protein</fullName>
    </submittedName>
</protein>
<proteinExistence type="predicted"/>
<name>A0A1F6UNQ1_9PROT</name>
<dbReference type="AlphaFoldDB" id="A0A1F6UNQ1"/>
<accession>A0A1F6UNQ1</accession>
<comment type="caution">
    <text evidence="1">The sequence shown here is derived from an EMBL/GenBank/DDBJ whole genome shotgun (WGS) entry which is preliminary data.</text>
</comment>